<evidence type="ECO:0000313" key="3">
    <source>
        <dbReference type="Proteomes" id="UP001152562"/>
    </source>
</evidence>
<keyword evidence="3" id="KW-1185">Reference proteome</keyword>
<gene>
    <name evidence="2" type="ORF">PIBRA_LOCUS1506</name>
</gene>
<protein>
    <submittedName>
        <fullName evidence="2">Uncharacterized protein</fullName>
    </submittedName>
</protein>
<comment type="caution">
    <text evidence="2">The sequence shown here is derived from an EMBL/GenBank/DDBJ whole genome shotgun (WGS) entry which is preliminary data.</text>
</comment>
<accession>A0A9P0T042</accession>
<dbReference type="EMBL" id="CALOZG010000002">
    <property type="protein sequence ID" value="CAH3954353.1"/>
    <property type="molecule type" value="Genomic_DNA"/>
</dbReference>
<dbReference type="AlphaFoldDB" id="A0A9P0T042"/>
<proteinExistence type="predicted"/>
<evidence type="ECO:0000256" key="1">
    <source>
        <dbReference type="SAM" id="SignalP"/>
    </source>
</evidence>
<organism evidence="2 3">
    <name type="scientific">Pieris brassicae</name>
    <name type="common">White butterfly</name>
    <name type="synonym">Large white butterfly</name>
    <dbReference type="NCBI Taxonomy" id="7116"/>
    <lineage>
        <taxon>Eukaryota</taxon>
        <taxon>Metazoa</taxon>
        <taxon>Ecdysozoa</taxon>
        <taxon>Arthropoda</taxon>
        <taxon>Hexapoda</taxon>
        <taxon>Insecta</taxon>
        <taxon>Pterygota</taxon>
        <taxon>Neoptera</taxon>
        <taxon>Endopterygota</taxon>
        <taxon>Lepidoptera</taxon>
        <taxon>Glossata</taxon>
        <taxon>Ditrysia</taxon>
        <taxon>Papilionoidea</taxon>
        <taxon>Pieridae</taxon>
        <taxon>Pierinae</taxon>
        <taxon>Pieris</taxon>
    </lineage>
</organism>
<dbReference type="Proteomes" id="UP001152562">
    <property type="component" value="Unassembled WGS sequence"/>
</dbReference>
<name>A0A9P0T042_PIEBR</name>
<evidence type="ECO:0000313" key="2">
    <source>
        <dbReference type="EMBL" id="CAH3954353.1"/>
    </source>
</evidence>
<feature type="chain" id="PRO_5040182606" evidence="1">
    <location>
        <begin position="17"/>
        <end position="111"/>
    </location>
</feature>
<keyword evidence="1" id="KW-0732">Signal</keyword>
<sequence>MYRVILMAFLCPAVSSLWCIGHMPCRWKHPLPPLPLPDPNNISPWGNFETRFMITPAPYENFGTGVMITPAPRGIINKETTTTQTIPDLENMDVYRESSGGRGFGGNFNPK</sequence>
<feature type="signal peptide" evidence="1">
    <location>
        <begin position="1"/>
        <end position="16"/>
    </location>
</feature>
<reference evidence="2" key="1">
    <citation type="submission" date="2022-05" db="EMBL/GenBank/DDBJ databases">
        <authorList>
            <person name="Okamura Y."/>
        </authorList>
    </citation>
    <scope>NUCLEOTIDE SEQUENCE</scope>
</reference>